<keyword evidence="1" id="KW-0378">Hydrolase</keyword>
<dbReference type="Proteomes" id="UP000186817">
    <property type="component" value="Unassembled WGS sequence"/>
</dbReference>
<dbReference type="PANTHER" id="PTHR31811">
    <property type="entry name" value="TRNA A64-2'-O-RIBOSYLPHOSPHATE TRANSFERASE"/>
    <property type="match status" value="1"/>
</dbReference>
<evidence type="ECO:0000256" key="2">
    <source>
        <dbReference type="ARBA" id="ARBA00022912"/>
    </source>
</evidence>
<dbReference type="InterPro" id="IPR033421">
    <property type="entry name" value="Rit1_DUSP-like"/>
</dbReference>
<evidence type="ECO:0000313" key="7">
    <source>
        <dbReference type="Proteomes" id="UP000186817"/>
    </source>
</evidence>
<evidence type="ECO:0000313" key="6">
    <source>
        <dbReference type="EMBL" id="OLP90318.1"/>
    </source>
</evidence>
<dbReference type="PROSITE" id="PS00383">
    <property type="entry name" value="TYR_PHOSPHATASE_1"/>
    <property type="match status" value="1"/>
</dbReference>
<dbReference type="GO" id="GO:0043399">
    <property type="term" value="F:tRNA adenosine(64)-2'-O-ribosylphosphate transferase activity"/>
    <property type="evidence" value="ECO:0007669"/>
    <property type="project" value="InterPro"/>
</dbReference>
<dbReference type="PROSITE" id="PS50056">
    <property type="entry name" value="TYR_PHOSPHATASE_2"/>
    <property type="match status" value="1"/>
</dbReference>
<comment type="caution">
    <text evidence="6">The sequence shown here is derived from an EMBL/GenBank/DDBJ whole genome shotgun (WGS) entry which is preliminary data.</text>
</comment>
<dbReference type="PROSITE" id="PS50054">
    <property type="entry name" value="TYR_PHOSPHATASE_DUAL"/>
    <property type="match status" value="1"/>
</dbReference>
<dbReference type="SUPFAM" id="SSF52799">
    <property type="entry name" value="(Phosphotyrosine protein) phosphatases II"/>
    <property type="match status" value="2"/>
</dbReference>
<feature type="region of interest" description="Disordered" evidence="3">
    <location>
        <begin position="658"/>
        <end position="685"/>
    </location>
</feature>
<evidence type="ECO:0000256" key="3">
    <source>
        <dbReference type="SAM" id="MobiDB-lite"/>
    </source>
</evidence>
<dbReference type="Pfam" id="PF04179">
    <property type="entry name" value="Init_tRNA_PT"/>
    <property type="match status" value="1"/>
</dbReference>
<dbReference type="InterPro" id="IPR029021">
    <property type="entry name" value="Prot-tyrosine_phosphatase-like"/>
</dbReference>
<dbReference type="GO" id="GO:0005737">
    <property type="term" value="C:cytoplasm"/>
    <property type="evidence" value="ECO:0007669"/>
    <property type="project" value="TreeGrafter"/>
</dbReference>
<evidence type="ECO:0000259" key="4">
    <source>
        <dbReference type="PROSITE" id="PS50054"/>
    </source>
</evidence>
<dbReference type="Pfam" id="PF17184">
    <property type="entry name" value="Rit1_C"/>
    <property type="match status" value="1"/>
</dbReference>
<feature type="compositionally biased region" description="Polar residues" evidence="3">
    <location>
        <begin position="658"/>
        <end position="672"/>
    </location>
</feature>
<dbReference type="OMA" id="PRRIMQF"/>
<sequence length="685" mass="74482">MADDLATATAVAAASCRSKTGGYVEACRTETKAFSNREARNFARKTTANYLLSISEDACFVSHARESLNVLDWPLLTNLRAGAWYAPTGSVDATCYFKSMDGHRNQWDFSIGRLNLHVAHMAADSGGVVLVDCTGNRRKTFPDALSKTVPIWTAVLQSMVATLKVPGTCPETFSDAFLHLRTAEAERPDILKLLPEWVEKLRKNLPEAEAMQLAAALKGRRLRPFWACPTDDLNKLRDELEALKEEHAIVLCVSASKVVAGSTSYIQGAGDDEEASGGLCEGVDAAIKALPGPPDQMDVPTQDTAKVSVADQVVCLSFIGGTGVAVGNFASAAPPRVWDCVDAVLNCGGEEHPEMKGDPRYLHLPAADEKKHDPSKRWWQEVLLPQALRFIARSLQRGEKVLIHCSRGDNRCPAVAAAALAAFFGPGGTGPFHLAKRRLEKADLRRCLVVVQCHHPNCMVPRRIMQFLNLFFVTEDGGWSTWQIAPTEEPLTVPSLLGASRASALAAGQPVADQVLTDQGFALYISGAFFAQSLPLLRQLGVSHIVNVTKAPNVFEGKFAYHQVAIEDDRSANLLQVLDAALEFIHDARTQSYNCCVLVHCREGVSRSVSVVLAYLMRFEQLCLSGAMRLLQNRRSGSCRPNAGFLQQLKAFEEALHQTQESRTGGQATSEAPTKKQLGCGKADS</sequence>
<dbReference type="Pfam" id="PF00782">
    <property type="entry name" value="DSPc"/>
    <property type="match status" value="1"/>
</dbReference>
<feature type="domain" description="Tyrosine-protein phosphatase" evidence="4">
    <location>
        <begin position="509"/>
        <end position="658"/>
    </location>
</feature>
<name>A0A1Q9D547_SYMMI</name>
<dbReference type="OrthoDB" id="10252009at2759"/>
<proteinExistence type="predicted"/>
<keyword evidence="7" id="KW-1185">Reference proteome</keyword>
<dbReference type="GO" id="GO:0019988">
    <property type="term" value="P:charged-tRNA amino acid modification"/>
    <property type="evidence" value="ECO:0007669"/>
    <property type="project" value="InterPro"/>
</dbReference>
<dbReference type="GO" id="GO:0004721">
    <property type="term" value="F:phosphoprotein phosphatase activity"/>
    <property type="evidence" value="ECO:0007669"/>
    <property type="project" value="UniProtKB-KW"/>
</dbReference>
<dbReference type="InterPro" id="IPR016130">
    <property type="entry name" value="Tyr_Pase_AS"/>
</dbReference>
<dbReference type="EMBL" id="LSRX01000717">
    <property type="protein sequence ID" value="OLP90318.1"/>
    <property type="molecule type" value="Genomic_DNA"/>
</dbReference>
<keyword evidence="2" id="KW-0904">Protein phosphatase</keyword>
<reference evidence="6 7" key="1">
    <citation type="submission" date="2016-02" db="EMBL/GenBank/DDBJ databases">
        <title>Genome analysis of coral dinoflagellate symbionts highlights evolutionary adaptations to a symbiotic lifestyle.</title>
        <authorList>
            <person name="Aranda M."/>
            <person name="Li Y."/>
            <person name="Liew Y.J."/>
            <person name="Baumgarten S."/>
            <person name="Simakov O."/>
            <person name="Wilson M."/>
            <person name="Piel J."/>
            <person name="Ashoor H."/>
            <person name="Bougouffa S."/>
            <person name="Bajic V.B."/>
            <person name="Ryu T."/>
            <person name="Ravasi T."/>
            <person name="Bayer T."/>
            <person name="Micklem G."/>
            <person name="Kim H."/>
            <person name="Bhak J."/>
            <person name="Lajeunesse T.C."/>
            <person name="Voolstra C.R."/>
        </authorList>
    </citation>
    <scope>NUCLEOTIDE SEQUENCE [LARGE SCALE GENOMIC DNA]</scope>
    <source>
        <strain evidence="6 7">CCMP2467</strain>
    </source>
</reference>
<evidence type="ECO:0000259" key="5">
    <source>
        <dbReference type="PROSITE" id="PS50056"/>
    </source>
</evidence>
<dbReference type="CDD" id="cd14498">
    <property type="entry name" value="DSP"/>
    <property type="match status" value="1"/>
</dbReference>
<dbReference type="PANTHER" id="PTHR31811:SF0">
    <property type="entry name" value="TRNA A64-2'-O-RIBOSYLPHOSPHATE TRANSFERASE"/>
    <property type="match status" value="1"/>
</dbReference>
<dbReference type="AlphaFoldDB" id="A0A1Q9D547"/>
<accession>A0A1Q9D547</accession>
<dbReference type="InterPro" id="IPR000387">
    <property type="entry name" value="Tyr_Pase_dom"/>
</dbReference>
<dbReference type="InterPro" id="IPR000340">
    <property type="entry name" value="Dual-sp_phosphatase_cat-dom"/>
</dbReference>
<keyword evidence="6" id="KW-0808">Transferase</keyword>
<dbReference type="InterPro" id="IPR033449">
    <property type="entry name" value="Rit1_N"/>
</dbReference>
<organism evidence="6 7">
    <name type="scientific">Symbiodinium microadriaticum</name>
    <name type="common">Dinoflagellate</name>
    <name type="synonym">Zooxanthella microadriatica</name>
    <dbReference type="NCBI Taxonomy" id="2951"/>
    <lineage>
        <taxon>Eukaryota</taxon>
        <taxon>Sar</taxon>
        <taxon>Alveolata</taxon>
        <taxon>Dinophyceae</taxon>
        <taxon>Suessiales</taxon>
        <taxon>Symbiodiniaceae</taxon>
        <taxon>Symbiodinium</taxon>
    </lineage>
</organism>
<protein>
    <submittedName>
        <fullName evidence="6">tRNA A64-2'-O-ribosylphosphate transferase</fullName>
    </submittedName>
</protein>
<dbReference type="SMART" id="SM00195">
    <property type="entry name" value="DSPc"/>
    <property type="match status" value="1"/>
</dbReference>
<dbReference type="InterPro" id="IPR020422">
    <property type="entry name" value="TYR_PHOSPHATASE_DUAL_dom"/>
</dbReference>
<dbReference type="Gene3D" id="3.90.190.10">
    <property type="entry name" value="Protein tyrosine phosphatase superfamily"/>
    <property type="match status" value="2"/>
</dbReference>
<gene>
    <name evidence="6" type="primary">RIT1</name>
    <name evidence="6" type="ORF">AK812_SmicGene28104</name>
</gene>
<feature type="domain" description="Tyrosine specific protein phosphatases" evidence="5">
    <location>
        <begin position="582"/>
        <end position="646"/>
    </location>
</feature>
<evidence type="ECO:0000256" key="1">
    <source>
        <dbReference type="ARBA" id="ARBA00022801"/>
    </source>
</evidence>
<dbReference type="InterPro" id="IPR007306">
    <property type="entry name" value="Rit1"/>
</dbReference>